<accession>A0ABV5M357</accession>
<dbReference type="EMBL" id="JBHMCA010000020">
    <property type="protein sequence ID" value="MFB9443251.1"/>
    <property type="molecule type" value="Genomic_DNA"/>
</dbReference>
<organism evidence="2 3">
    <name type="scientific">Dactylosporangium vinaceum</name>
    <dbReference type="NCBI Taxonomy" id="53362"/>
    <lineage>
        <taxon>Bacteria</taxon>
        <taxon>Bacillati</taxon>
        <taxon>Actinomycetota</taxon>
        <taxon>Actinomycetes</taxon>
        <taxon>Micromonosporales</taxon>
        <taxon>Micromonosporaceae</taxon>
        <taxon>Dactylosporangium</taxon>
    </lineage>
</organism>
<dbReference type="RefSeq" id="WP_223103635.1">
    <property type="nucleotide sequence ID" value="NZ_CP061913.1"/>
</dbReference>
<reference evidence="2 3" key="1">
    <citation type="submission" date="2024-09" db="EMBL/GenBank/DDBJ databases">
        <authorList>
            <person name="Sun Q."/>
            <person name="Mori K."/>
        </authorList>
    </citation>
    <scope>NUCLEOTIDE SEQUENCE [LARGE SCALE GENOMIC DNA]</scope>
    <source>
        <strain evidence="2 3">JCM 3307</strain>
    </source>
</reference>
<protein>
    <submittedName>
        <fullName evidence="2">PadR family transcriptional regulator</fullName>
    </submittedName>
</protein>
<name>A0ABV5M357_9ACTN</name>
<dbReference type="Proteomes" id="UP001589608">
    <property type="component" value="Unassembled WGS sequence"/>
</dbReference>
<evidence type="ECO:0000313" key="3">
    <source>
        <dbReference type="Proteomes" id="UP001589608"/>
    </source>
</evidence>
<sequence>MNLTRLVILGLLVERGAQHGHELRRAVQATKADEWAGVGAGSLHRELRKLADDELIEPLRVERVDRRPERTVYQVTEAGRAELDLLRDRAVADLHNGADPLAAGLIFAGSVGRDALAGLLGRHRRAVEQELDRLAGERERGEREGYLRPEVSALQAAAFRRSELRARAELAWHDEWDAVLARAPEARS</sequence>
<proteinExistence type="predicted"/>
<dbReference type="InterPro" id="IPR036390">
    <property type="entry name" value="WH_DNA-bd_sf"/>
</dbReference>
<comment type="caution">
    <text evidence="2">The sequence shown here is derived from an EMBL/GenBank/DDBJ whole genome shotgun (WGS) entry which is preliminary data.</text>
</comment>
<dbReference type="PANTHER" id="PTHR43252:SF2">
    <property type="entry name" value="TRANSCRIPTION REGULATOR, PADR-LIKE FAMILY"/>
    <property type="match status" value="1"/>
</dbReference>
<feature type="domain" description="Transcription regulator PadR N-terminal" evidence="1">
    <location>
        <begin position="8"/>
        <end position="83"/>
    </location>
</feature>
<dbReference type="SUPFAM" id="SSF46785">
    <property type="entry name" value="Winged helix' DNA-binding domain"/>
    <property type="match status" value="1"/>
</dbReference>
<evidence type="ECO:0000313" key="2">
    <source>
        <dbReference type="EMBL" id="MFB9443251.1"/>
    </source>
</evidence>
<dbReference type="PANTHER" id="PTHR43252">
    <property type="entry name" value="TRANSCRIPTIONAL REGULATOR YQJI"/>
    <property type="match status" value="1"/>
</dbReference>
<dbReference type="Gene3D" id="1.10.10.10">
    <property type="entry name" value="Winged helix-like DNA-binding domain superfamily/Winged helix DNA-binding domain"/>
    <property type="match status" value="1"/>
</dbReference>
<dbReference type="InterPro" id="IPR036388">
    <property type="entry name" value="WH-like_DNA-bd_sf"/>
</dbReference>
<dbReference type="InterPro" id="IPR005149">
    <property type="entry name" value="Tscrpt_reg_PadR_N"/>
</dbReference>
<keyword evidence="3" id="KW-1185">Reference proteome</keyword>
<dbReference type="Pfam" id="PF03551">
    <property type="entry name" value="PadR"/>
    <property type="match status" value="1"/>
</dbReference>
<evidence type="ECO:0000259" key="1">
    <source>
        <dbReference type="Pfam" id="PF03551"/>
    </source>
</evidence>
<gene>
    <name evidence="2" type="ORF">ACFFTR_09165</name>
</gene>